<dbReference type="GO" id="GO:0008725">
    <property type="term" value="F:DNA-3-methyladenine glycosylase activity"/>
    <property type="evidence" value="ECO:0007669"/>
    <property type="project" value="TreeGrafter"/>
</dbReference>
<keyword evidence="7" id="KW-1185">Reference proteome</keyword>
<dbReference type="GO" id="GO:0005634">
    <property type="term" value="C:nucleus"/>
    <property type="evidence" value="ECO:0007669"/>
    <property type="project" value="TreeGrafter"/>
</dbReference>
<evidence type="ECO:0000256" key="3">
    <source>
        <dbReference type="ARBA" id="ARBA00023204"/>
    </source>
</evidence>
<dbReference type="InterPro" id="IPR051912">
    <property type="entry name" value="Alkylbase_DNA_Glycosylase/TA"/>
</dbReference>
<evidence type="ECO:0000313" key="7">
    <source>
        <dbReference type="Proteomes" id="UP000620104"/>
    </source>
</evidence>
<dbReference type="Gene3D" id="1.10.340.30">
    <property type="entry name" value="Hypothetical protein, domain 2"/>
    <property type="match status" value="1"/>
</dbReference>
<dbReference type="InterPro" id="IPR011257">
    <property type="entry name" value="DNA_glycosylase"/>
</dbReference>
<keyword evidence="3" id="KW-0234">DNA repair</keyword>
<comment type="similarity">
    <text evidence="1">Belongs to the alkylbase DNA glycosidase AlkA family.</text>
</comment>
<protein>
    <recommendedName>
        <fullName evidence="5">HhH-GPD domain-containing protein</fullName>
    </recommendedName>
</protein>
<proteinExistence type="inferred from homology"/>
<dbReference type="PANTHER" id="PTHR43003">
    <property type="entry name" value="DNA-3-METHYLADENINE GLYCOSYLASE"/>
    <property type="match status" value="1"/>
</dbReference>
<dbReference type="FunFam" id="1.10.340.30:FF:000004">
    <property type="entry name" value="DNA-3-methyladenine glycosylase II"/>
    <property type="match status" value="1"/>
</dbReference>
<keyword evidence="2" id="KW-0227">DNA damage</keyword>
<evidence type="ECO:0000256" key="1">
    <source>
        <dbReference type="ARBA" id="ARBA00010817"/>
    </source>
</evidence>
<dbReference type="Gene3D" id="1.10.1670.40">
    <property type="match status" value="2"/>
</dbReference>
<feature type="compositionally biased region" description="Polar residues" evidence="4">
    <location>
        <begin position="1"/>
        <end position="32"/>
    </location>
</feature>
<dbReference type="SUPFAM" id="SSF48150">
    <property type="entry name" value="DNA-glycosylase"/>
    <property type="match status" value="1"/>
</dbReference>
<dbReference type="GO" id="GO:0006285">
    <property type="term" value="P:base-excision repair, AP site formation"/>
    <property type="evidence" value="ECO:0007669"/>
    <property type="project" value="TreeGrafter"/>
</dbReference>
<dbReference type="OrthoDB" id="415889at2759"/>
<comment type="caution">
    <text evidence="6">The sequence shown here is derived from an EMBL/GenBank/DDBJ whole genome shotgun (WGS) entry which is preliminary data.</text>
</comment>
<feature type="region of interest" description="Disordered" evidence="4">
    <location>
        <begin position="1"/>
        <end position="84"/>
    </location>
</feature>
<dbReference type="EMBL" id="BLZA01000053">
    <property type="protein sequence ID" value="GHJ89914.1"/>
    <property type="molecule type" value="Genomic_DNA"/>
</dbReference>
<dbReference type="GO" id="GO:0043916">
    <property type="term" value="F:DNA-7-methylguanine glycosylase activity"/>
    <property type="evidence" value="ECO:0007669"/>
    <property type="project" value="TreeGrafter"/>
</dbReference>
<feature type="domain" description="HhH-GPD" evidence="5">
    <location>
        <begin position="152"/>
        <end position="349"/>
    </location>
</feature>
<dbReference type="SMART" id="SM00478">
    <property type="entry name" value="ENDO3c"/>
    <property type="match status" value="1"/>
</dbReference>
<dbReference type="GO" id="GO:0032131">
    <property type="term" value="F:alkylated DNA binding"/>
    <property type="evidence" value="ECO:0007669"/>
    <property type="project" value="TreeGrafter"/>
</dbReference>
<sequence>MPLTRSASQKSLDTPKQQTVADVEDNFSTTATPVRRNKRSLIDDAKTPLKTPLKTPTPRKRAKNVATTPATPAAGGSESTPVKPLPVFHLTDATQDPSRIIPGKLGFEFEEAKRHLIGVDPRFEQLFGKLKCKPFENLEAVDPFRSLCTSIVGQQVSWLAARAINHRFRRLFDPSLPEKADDKTSEGWGASPTSFPSPADVLQLDVPQLKSAGLSTRKAEYVRSLAEHFVEEKLTASFLETAPVEEVSKALIDIRGIGQWTVDMFLMFTLRRPDILPVGDLGVQKGLMKWVLAAHSQGAPVPDSNPFLDADETSPTALGPDASSIVPAVEPKSPEAALSTKNIAYEGETVEEKAEEQETVKRTLLSFPPNGDPDRACPLSEGFSVDVLKSRMSGKKPKGGAYLSPAEMAHLTQNWAPYRSLGVYYMWAVEEESD</sequence>
<reference evidence="6" key="1">
    <citation type="submission" date="2020-07" db="EMBL/GenBank/DDBJ databases">
        <title>Draft Genome Sequence of a Deep-Sea Yeast, Naganishia (Cryptococcus) liquefaciens strain N6.</title>
        <authorList>
            <person name="Han Y.W."/>
            <person name="Kajitani R."/>
            <person name="Morimoto H."/>
            <person name="Parhat M."/>
            <person name="Tsubouchi H."/>
            <person name="Bakenova O."/>
            <person name="Ogata M."/>
            <person name="Argunhan B."/>
            <person name="Aoki R."/>
            <person name="Kajiwara S."/>
            <person name="Itoh T."/>
            <person name="Iwasaki H."/>
        </authorList>
    </citation>
    <scope>NUCLEOTIDE SEQUENCE</scope>
    <source>
        <strain evidence="6">N6</strain>
    </source>
</reference>
<gene>
    <name evidence="6" type="ORF">NliqN6_6316</name>
</gene>
<evidence type="ECO:0000256" key="4">
    <source>
        <dbReference type="SAM" id="MobiDB-lite"/>
    </source>
</evidence>
<evidence type="ECO:0000259" key="5">
    <source>
        <dbReference type="SMART" id="SM00478"/>
    </source>
</evidence>
<dbReference type="GO" id="GO:0032993">
    <property type="term" value="C:protein-DNA complex"/>
    <property type="evidence" value="ECO:0007669"/>
    <property type="project" value="TreeGrafter"/>
</dbReference>
<dbReference type="CDD" id="cd00056">
    <property type="entry name" value="ENDO3c"/>
    <property type="match status" value="1"/>
</dbReference>
<dbReference type="AlphaFoldDB" id="A0A8H3U164"/>
<dbReference type="InterPro" id="IPR003265">
    <property type="entry name" value="HhH-GPD_domain"/>
</dbReference>
<dbReference type="Proteomes" id="UP000620104">
    <property type="component" value="Unassembled WGS sequence"/>
</dbReference>
<accession>A0A8H3U164</accession>
<evidence type="ECO:0000313" key="6">
    <source>
        <dbReference type="EMBL" id="GHJ89914.1"/>
    </source>
</evidence>
<dbReference type="Pfam" id="PF00730">
    <property type="entry name" value="HhH-GPD"/>
    <property type="match status" value="1"/>
</dbReference>
<dbReference type="GO" id="GO:0006307">
    <property type="term" value="P:DNA alkylation repair"/>
    <property type="evidence" value="ECO:0007669"/>
    <property type="project" value="TreeGrafter"/>
</dbReference>
<name>A0A8H3U164_9TREE</name>
<organism evidence="6 7">
    <name type="scientific">Naganishia liquefaciens</name>
    <dbReference type="NCBI Taxonomy" id="104408"/>
    <lineage>
        <taxon>Eukaryota</taxon>
        <taxon>Fungi</taxon>
        <taxon>Dikarya</taxon>
        <taxon>Basidiomycota</taxon>
        <taxon>Agaricomycotina</taxon>
        <taxon>Tremellomycetes</taxon>
        <taxon>Filobasidiales</taxon>
        <taxon>Filobasidiaceae</taxon>
        <taxon>Naganishia</taxon>
    </lineage>
</organism>
<dbReference type="PANTHER" id="PTHR43003:SF5">
    <property type="entry name" value="DNA-3-METHYLADENINE GLYCOSYLASE"/>
    <property type="match status" value="1"/>
</dbReference>
<evidence type="ECO:0000256" key="2">
    <source>
        <dbReference type="ARBA" id="ARBA00022763"/>
    </source>
</evidence>